<evidence type="ECO:0000259" key="6">
    <source>
        <dbReference type="Pfam" id="PF01284"/>
    </source>
</evidence>
<gene>
    <name evidence="7" type="ORF">FE257_006440</name>
</gene>
<dbReference type="PANTHER" id="PTHR39608">
    <property type="entry name" value="INTEGRAL MEMBRANE PROTEIN (AFU_ORTHOLOGUE AFUA_5G08640)"/>
    <property type="match status" value="1"/>
</dbReference>
<feature type="transmembrane region" description="Helical" evidence="5">
    <location>
        <begin position="6"/>
        <end position="31"/>
    </location>
</feature>
<evidence type="ECO:0000256" key="3">
    <source>
        <dbReference type="ARBA" id="ARBA00022989"/>
    </source>
</evidence>
<evidence type="ECO:0000313" key="7">
    <source>
        <dbReference type="EMBL" id="KAF9894555.1"/>
    </source>
</evidence>
<organism evidence="7 8">
    <name type="scientific">Aspergillus nanangensis</name>
    <dbReference type="NCBI Taxonomy" id="2582783"/>
    <lineage>
        <taxon>Eukaryota</taxon>
        <taxon>Fungi</taxon>
        <taxon>Dikarya</taxon>
        <taxon>Ascomycota</taxon>
        <taxon>Pezizomycotina</taxon>
        <taxon>Eurotiomycetes</taxon>
        <taxon>Eurotiomycetidae</taxon>
        <taxon>Eurotiales</taxon>
        <taxon>Aspergillaceae</taxon>
        <taxon>Aspergillus</taxon>
        <taxon>Aspergillus subgen. Circumdati</taxon>
    </lineage>
</organism>
<evidence type="ECO:0000256" key="2">
    <source>
        <dbReference type="ARBA" id="ARBA00022692"/>
    </source>
</evidence>
<dbReference type="EMBL" id="VCAU01000003">
    <property type="protein sequence ID" value="KAF9894555.1"/>
    <property type="molecule type" value="Genomic_DNA"/>
</dbReference>
<accession>A0AAD4CXI6</accession>
<dbReference type="InterPro" id="IPR008253">
    <property type="entry name" value="Marvel"/>
</dbReference>
<name>A0AAD4CXI6_ASPNN</name>
<dbReference type="GO" id="GO:0016020">
    <property type="term" value="C:membrane"/>
    <property type="evidence" value="ECO:0007669"/>
    <property type="project" value="UniProtKB-SubCell"/>
</dbReference>
<evidence type="ECO:0000256" key="1">
    <source>
        <dbReference type="ARBA" id="ARBA00004141"/>
    </source>
</evidence>
<dbReference type="AlphaFoldDB" id="A0AAD4CXI6"/>
<comment type="caution">
    <text evidence="7">The sequence shown here is derived from an EMBL/GenBank/DDBJ whole genome shotgun (WGS) entry which is preliminary data.</text>
</comment>
<dbReference type="Proteomes" id="UP001194746">
    <property type="component" value="Unassembled WGS sequence"/>
</dbReference>
<comment type="subcellular location">
    <subcellularLocation>
        <location evidence="1">Membrane</location>
        <topology evidence="1">Multi-pass membrane protein</topology>
    </subcellularLocation>
</comment>
<keyword evidence="2 5" id="KW-0812">Transmembrane</keyword>
<dbReference type="Pfam" id="PF01284">
    <property type="entry name" value="MARVEL"/>
    <property type="match status" value="1"/>
</dbReference>
<evidence type="ECO:0000256" key="4">
    <source>
        <dbReference type="ARBA" id="ARBA00023136"/>
    </source>
</evidence>
<evidence type="ECO:0000313" key="8">
    <source>
        <dbReference type="Proteomes" id="UP001194746"/>
    </source>
</evidence>
<reference evidence="7" key="1">
    <citation type="journal article" date="2019" name="Beilstein J. Org. Chem.">
        <title>Nanangenines: drimane sesquiterpenoids as the dominant metabolite cohort of a novel Australian fungus, Aspergillus nanangensis.</title>
        <authorList>
            <person name="Lacey H.J."/>
            <person name="Gilchrist C.L.M."/>
            <person name="Crombie A."/>
            <person name="Kalaitzis J.A."/>
            <person name="Vuong D."/>
            <person name="Rutledge P.J."/>
            <person name="Turner P."/>
            <person name="Pitt J.I."/>
            <person name="Lacey E."/>
            <person name="Chooi Y.H."/>
            <person name="Piggott A.M."/>
        </authorList>
    </citation>
    <scope>NUCLEOTIDE SEQUENCE</scope>
    <source>
        <strain evidence="7">MST-FP2251</strain>
    </source>
</reference>
<proteinExistence type="predicted"/>
<protein>
    <recommendedName>
        <fullName evidence="6">MARVEL domain-containing protein</fullName>
    </recommendedName>
</protein>
<reference evidence="7" key="2">
    <citation type="submission" date="2020-02" db="EMBL/GenBank/DDBJ databases">
        <authorList>
            <person name="Gilchrist C.L.M."/>
            <person name="Chooi Y.-H."/>
        </authorList>
    </citation>
    <scope>NUCLEOTIDE SEQUENCE</scope>
    <source>
        <strain evidence="7">MST-FP2251</strain>
    </source>
</reference>
<dbReference type="PANTHER" id="PTHR39608:SF1">
    <property type="entry name" value="INTEGRAL MEMBRANE PROTEIN (AFU_ORTHOLOGUE AFUA_5G08640)"/>
    <property type="match status" value="1"/>
</dbReference>
<keyword evidence="3 5" id="KW-1133">Transmembrane helix</keyword>
<feature type="transmembrane region" description="Helical" evidence="5">
    <location>
        <begin position="122"/>
        <end position="143"/>
    </location>
</feature>
<feature type="domain" description="MARVEL" evidence="6">
    <location>
        <begin position="8"/>
        <end position="134"/>
    </location>
</feature>
<keyword evidence="4 5" id="KW-0472">Membrane</keyword>
<sequence>MPVISRLVSIVLRVVEIVCAAIVAGIVGYYLHSIDHVDAWPKARWIYTEVIAAFSIVFGVIWLIPFSSGFFSWPLDVLISLAWFAAFGLQVDAIQKGSCGYVFSWGNITDNNVCGRWKAAEAFSFIAAIAWLVSGLVGIWFTFRVRHSAVDSRPRRRGFFRRSAV</sequence>
<evidence type="ECO:0000256" key="5">
    <source>
        <dbReference type="SAM" id="Phobius"/>
    </source>
</evidence>
<feature type="transmembrane region" description="Helical" evidence="5">
    <location>
        <begin position="43"/>
        <end position="64"/>
    </location>
</feature>
<keyword evidence="8" id="KW-1185">Reference proteome</keyword>